<proteinExistence type="predicted"/>
<organism evidence="2 3">
    <name type="scientific">Phormidium pseudopriestleyi FRX01</name>
    <dbReference type="NCBI Taxonomy" id="1759528"/>
    <lineage>
        <taxon>Bacteria</taxon>
        <taxon>Bacillati</taxon>
        <taxon>Cyanobacteriota</taxon>
        <taxon>Cyanophyceae</taxon>
        <taxon>Oscillatoriophycideae</taxon>
        <taxon>Oscillatoriales</taxon>
        <taxon>Oscillatoriaceae</taxon>
        <taxon>Phormidium</taxon>
    </lineage>
</organism>
<name>A0ABS3FUX4_9CYAN</name>
<keyword evidence="1" id="KW-0812">Transmembrane</keyword>
<keyword evidence="1" id="KW-1133">Transmembrane helix</keyword>
<accession>A0ABS3FUX4</accession>
<comment type="caution">
    <text evidence="2">The sequence shown here is derived from an EMBL/GenBank/DDBJ whole genome shotgun (WGS) entry which is preliminary data.</text>
</comment>
<dbReference type="EMBL" id="JAFLQW010000426">
    <property type="protein sequence ID" value="MBO0350573.1"/>
    <property type="molecule type" value="Genomic_DNA"/>
</dbReference>
<evidence type="ECO:0000256" key="1">
    <source>
        <dbReference type="SAM" id="Phobius"/>
    </source>
</evidence>
<gene>
    <name evidence="2" type="ORF">J0895_16020</name>
</gene>
<dbReference type="Proteomes" id="UP000664844">
    <property type="component" value="Unassembled WGS sequence"/>
</dbReference>
<sequence length="159" mass="18527">MQTREQFLRLSPRNPWIGWGLGVFYLSCACLSLLLIPVGTAMIWIAMTSPLLIIADELCAAIEISPSQIVRRSPLSPRLIIPWVDVKRAILVSNRKNNRLVYIQAREPLRYSISFNSKQKKFRNGLRVLFEIAEVNRMDIEIKGLSRRRDWKQWAYLEN</sequence>
<evidence type="ECO:0000313" key="2">
    <source>
        <dbReference type="EMBL" id="MBO0350573.1"/>
    </source>
</evidence>
<keyword evidence="1" id="KW-0472">Membrane</keyword>
<feature type="transmembrane region" description="Helical" evidence="1">
    <location>
        <begin position="16"/>
        <end position="36"/>
    </location>
</feature>
<evidence type="ECO:0000313" key="3">
    <source>
        <dbReference type="Proteomes" id="UP000664844"/>
    </source>
</evidence>
<reference evidence="2 3" key="1">
    <citation type="submission" date="2021-03" db="EMBL/GenBank/DDBJ databases">
        <title>Metabolic Capacity of the Antarctic Cyanobacterium Phormidium pseudopriestleyi that Sustains Oxygenic Photosynthesis in the Presence of Hydrogen Sulfide.</title>
        <authorList>
            <person name="Lumian J.E."/>
            <person name="Jungblut A.D."/>
            <person name="Dillon M.L."/>
            <person name="Hawes I."/>
            <person name="Doran P.T."/>
            <person name="Mackey T.J."/>
            <person name="Dick G.J."/>
            <person name="Grettenberger C.L."/>
            <person name="Sumner D.Y."/>
        </authorList>
    </citation>
    <scope>NUCLEOTIDE SEQUENCE [LARGE SCALE GENOMIC DNA]</scope>
    <source>
        <strain evidence="2 3">FRX01</strain>
    </source>
</reference>
<protein>
    <submittedName>
        <fullName evidence="2">Uncharacterized protein</fullName>
    </submittedName>
</protein>
<dbReference type="RefSeq" id="WP_207089047.1">
    <property type="nucleotide sequence ID" value="NZ_JAFLQW010000426.1"/>
</dbReference>
<keyword evidence="3" id="KW-1185">Reference proteome</keyword>
<dbReference type="PROSITE" id="PS51257">
    <property type="entry name" value="PROKAR_LIPOPROTEIN"/>
    <property type="match status" value="1"/>
</dbReference>